<protein>
    <submittedName>
        <fullName evidence="1">Uncharacterized protein</fullName>
    </submittedName>
</protein>
<dbReference type="Proteomes" id="UP000191987">
    <property type="component" value="Unassembled WGS sequence"/>
</dbReference>
<organism evidence="1 2">
    <name type="scientific">Agrobacterium deltaense Zutra 3/1</name>
    <dbReference type="NCBI Taxonomy" id="1183427"/>
    <lineage>
        <taxon>Bacteria</taxon>
        <taxon>Pseudomonadati</taxon>
        <taxon>Pseudomonadota</taxon>
        <taxon>Alphaproteobacteria</taxon>
        <taxon>Hyphomicrobiales</taxon>
        <taxon>Rhizobiaceae</taxon>
        <taxon>Rhizobium/Agrobacterium group</taxon>
        <taxon>Agrobacterium</taxon>
    </lineage>
</organism>
<evidence type="ECO:0000313" key="1">
    <source>
        <dbReference type="EMBL" id="CUX48513.1"/>
    </source>
</evidence>
<proteinExistence type="predicted"/>
<name>A0A1S7R876_9HYPH</name>
<accession>A0A1S7R876</accession>
<dbReference type="EMBL" id="FBWG01000032">
    <property type="protein sequence ID" value="CUX48513.1"/>
    <property type="molecule type" value="Genomic_DNA"/>
</dbReference>
<reference evidence="1 2" key="1">
    <citation type="submission" date="2016-01" db="EMBL/GenBank/DDBJ databases">
        <authorList>
            <person name="Oliw E.H."/>
        </authorList>
    </citation>
    <scope>NUCLEOTIDE SEQUENCE [LARGE SCALE GENOMIC DNA]</scope>
    <source>
        <strain evidence="1 2">Zutra 3-1</strain>
    </source>
</reference>
<sequence length="71" mass="7693">MVQKPGAVQEPENSSLSWSRNLGRFNQAIMSARLNARKVMTLEASHALPLSKPLEVAAFIDEAAAEVAKSK</sequence>
<gene>
    <name evidence="1" type="ORF">AGR7C_Lc140007</name>
</gene>
<dbReference type="AlphaFoldDB" id="A0A1S7R876"/>
<evidence type="ECO:0000313" key="2">
    <source>
        <dbReference type="Proteomes" id="UP000191987"/>
    </source>
</evidence>